<dbReference type="EMBL" id="JBEPSB010000002">
    <property type="protein sequence ID" value="MET4559694.1"/>
    <property type="molecule type" value="Genomic_DNA"/>
</dbReference>
<protein>
    <submittedName>
        <fullName evidence="1">Uncharacterized protein</fullName>
    </submittedName>
</protein>
<accession>A0ABV2PFG9</accession>
<evidence type="ECO:0000313" key="1">
    <source>
        <dbReference type="EMBL" id="MET4559694.1"/>
    </source>
</evidence>
<name>A0ABV2PFG9_9BACI</name>
<organism evidence="1 2">
    <name type="scientific">Lysinibacillus parviboronicapiens</name>
    <dbReference type="NCBI Taxonomy" id="436516"/>
    <lineage>
        <taxon>Bacteria</taxon>
        <taxon>Bacillati</taxon>
        <taxon>Bacillota</taxon>
        <taxon>Bacilli</taxon>
        <taxon>Bacillales</taxon>
        <taxon>Bacillaceae</taxon>
        <taxon>Lysinibacillus</taxon>
    </lineage>
</organism>
<dbReference type="Proteomes" id="UP001549363">
    <property type="component" value="Unassembled WGS sequence"/>
</dbReference>
<sequence length="106" mass="11943">MKSNGHSPSTVLAQGELLAFHNAQKSAQAHNINSNGIADEAKHQRFSPDKQLCIGILPFDVNQQILDISSKKHKVNEVNFYHSGKEIARWIIKKSEYNKPSPDFFI</sequence>
<proteinExistence type="predicted"/>
<dbReference type="RefSeq" id="WP_107924345.1">
    <property type="nucleotide sequence ID" value="NZ_CP073713.1"/>
</dbReference>
<evidence type="ECO:0000313" key="2">
    <source>
        <dbReference type="Proteomes" id="UP001549363"/>
    </source>
</evidence>
<gene>
    <name evidence="1" type="ORF">ABIA69_000837</name>
</gene>
<comment type="caution">
    <text evidence="1">The sequence shown here is derived from an EMBL/GenBank/DDBJ whole genome shotgun (WGS) entry which is preliminary data.</text>
</comment>
<reference evidence="1 2" key="1">
    <citation type="submission" date="2024-06" db="EMBL/GenBank/DDBJ databases">
        <title>Sorghum-associated microbial communities from plants grown in Nebraska, USA.</title>
        <authorList>
            <person name="Schachtman D."/>
        </authorList>
    </citation>
    <scope>NUCLEOTIDE SEQUENCE [LARGE SCALE GENOMIC DNA]</scope>
    <source>
        <strain evidence="1 2">736</strain>
    </source>
</reference>
<keyword evidence="2" id="KW-1185">Reference proteome</keyword>